<organism evidence="1 2">
    <name type="scientific">Dictyoglomus thermophilum (strain ATCC 35947 / DSM 3960 / H-6-12)</name>
    <dbReference type="NCBI Taxonomy" id="309799"/>
    <lineage>
        <taxon>Bacteria</taxon>
        <taxon>Pseudomonadati</taxon>
        <taxon>Dictyoglomota</taxon>
        <taxon>Dictyoglomia</taxon>
        <taxon>Dictyoglomales</taxon>
        <taxon>Dictyoglomaceae</taxon>
        <taxon>Dictyoglomus</taxon>
    </lineage>
</organism>
<dbReference type="KEGG" id="dth:DICTH_0244"/>
<dbReference type="STRING" id="309799.DICTH_0244"/>
<accession>B5YC18</accession>
<reference evidence="1 2" key="1">
    <citation type="journal article" date="2014" name="Genome Announc.">
        <title>Complete Genome Sequence of the Extreme Thermophile Dictyoglomus thermophilum H-6-12.</title>
        <authorList>
            <person name="Coil D.A."/>
            <person name="Badger J.H."/>
            <person name="Forberger H.C."/>
            <person name="Riggs F."/>
            <person name="Madupu R."/>
            <person name="Fedorova N."/>
            <person name="Ward N."/>
            <person name="Robb F.T."/>
            <person name="Eisen J.A."/>
        </authorList>
    </citation>
    <scope>NUCLEOTIDE SEQUENCE [LARGE SCALE GENOMIC DNA]</scope>
    <source>
        <strain evidence="2">ATCC 35947 / DSM 3960 / H-6-12</strain>
    </source>
</reference>
<dbReference type="EMBL" id="CP001146">
    <property type="protein sequence ID" value="ACI19924.1"/>
    <property type="molecule type" value="Genomic_DNA"/>
</dbReference>
<evidence type="ECO:0000313" key="1">
    <source>
        <dbReference type="EMBL" id="ACI19924.1"/>
    </source>
</evidence>
<dbReference type="AlphaFoldDB" id="B5YC18"/>
<proteinExistence type="predicted"/>
<dbReference type="Proteomes" id="UP000001733">
    <property type="component" value="Chromosome"/>
</dbReference>
<evidence type="ECO:0000313" key="2">
    <source>
        <dbReference type="Proteomes" id="UP000001733"/>
    </source>
</evidence>
<name>B5YC18_DICT6</name>
<keyword evidence="2" id="KW-1185">Reference proteome</keyword>
<dbReference type="PaxDb" id="309799-DICTH_0244"/>
<sequence>MKKIRELMTSFEISRLNELKGIFSTLFIFLIMKLLDV</sequence>
<dbReference type="HOGENOM" id="CLU_3342944_0_0_0"/>
<gene>
    <name evidence="1" type="ordered locus">DICTH_0244</name>
</gene>
<protein>
    <submittedName>
        <fullName evidence="1">Uncharacterized protein</fullName>
    </submittedName>
</protein>